<dbReference type="RefSeq" id="WP_377503563.1">
    <property type="nucleotide sequence ID" value="NZ_JBHULU010000004.1"/>
</dbReference>
<evidence type="ECO:0000256" key="1">
    <source>
        <dbReference type="SAM" id="SignalP"/>
    </source>
</evidence>
<keyword evidence="1" id="KW-0732">Signal</keyword>
<dbReference type="Proteomes" id="UP001597544">
    <property type="component" value="Unassembled WGS sequence"/>
</dbReference>
<keyword evidence="3" id="KW-1185">Reference proteome</keyword>
<feature type="chain" id="PRO_5045733445" description="Outer membrane protein beta-barrel domain-containing protein" evidence="1">
    <location>
        <begin position="21"/>
        <end position="212"/>
    </location>
</feature>
<organism evidence="2 3">
    <name type="scientific">Pontibacter locisalis</name>
    <dbReference type="NCBI Taxonomy" id="1719035"/>
    <lineage>
        <taxon>Bacteria</taxon>
        <taxon>Pseudomonadati</taxon>
        <taxon>Bacteroidota</taxon>
        <taxon>Cytophagia</taxon>
        <taxon>Cytophagales</taxon>
        <taxon>Hymenobacteraceae</taxon>
        <taxon>Pontibacter</taxon>
    </lineage>
</organism>
<feature type="signal peptide" evidence="1">
    <location>
        <begin position="1"/>
        <end position="20"/>
    </location>
</feature>
<protein>
    <recommendedName>
        <fullName evidence="4">Outer membrane protein beta-barrel domain-containing protein</fullName>
    </recommendedName>
</protein>
<sequence length="212" mass="23364">MVNKLILTAFACCITLFASAQNSEESFKPVAGNKTLEVGLNLYGNTFGQLKLRKFSTETLAFRYSTSVSYNYSKPTEDASSYSLGISFAPGFEKHFSGTKRLSPYLGLSVPLTIKTSHFESDNVEVKGAASDNGYDRSYFSIGLNGLAGVDLYVVKNFYIGFEAGLGLSYFKNGEVEVNYRSDFRNNQTIEGYHSINFNSFTTGGLRVGFVF</sequence>
<comment type="caution">
    <text evidence="2">The sequence shown here is derived from an EMBL/GenBank/DDBJ whole genome shotgun (WGS) entry which is preliminary data.</text>
</comment>
<evidence type="ECO:0000313" key="2">
    <source>
        <dbReference type="EMBL" id="MFD2513106.1"/>
    </source>
</evidence>
<proteinExistence type="predicted"/>
<gene>
    <name evidence="2" type="ORF">ACFSRY_04465</name>
</gene>
<evidence type="ECO:0000313" key="3">
    <source>
        <dbReference type="Proteomes" id="UP001597544"/>
    </source>
</evidence>
<dbReference type="EMBL" id="JBHULU010000004">
    <property type="protein sequence ID" value="MFD2513106.1"/>
    <property type="molecule type" value="Genomic_DNA"/>
</dbReference>
<accession>A0ABW5IHK4</accession>
<name>A0ABW5IHK4_9BACT</name>
<evidence type="ECO:0008006" key="4">
    <source>
        <dbReference type="Google" id="ProtNLM"/>
    </source>
</evidence>
<reference evidence="3" key="1">
    <citation type="journal article" date="2019" name="Int. J. Syst. Evol. Microbiol.">
        <title>The Global Catalogue of Microorganisms (GCM) 10K type strain sequencing project: providing services to taxonomists for standard genome sequencing and annotation.</title>
        <authorList>
            <consortium name="The Broad Institute Genomics Platform"/>
            <consortium name="The Broad Institute Genome Sequencing Center for Infectious Disease"/>
            <person name="Wu L."/>
            <person name="Ma J."/>
        </authorList>
    </citation>
    <scope>NUCLEOTIDE SEQUENCE [LARGE SCALE GENOMIC DNA]</scope>
    <source>
        <strain evidence="3">KCTC 42498</strain>
    </source>
</reference>